<dbReference type="SUPFAM" id="SSF47413">
    <property type="entry name" value="lambda repressor-like DNA-binding domains"/>
    <property type="match status" value="1"/>
</dbReference>
<dbReference type="SUPFAM" id="SSF51306">
    <property type="entry name" value="LexA/Signal peptidase"/>
    <property type="match status" value="1"/>
</dbReference>
<evidence type="ECO:0000256" key="3">
    <source>
        <dbReference type="ARBA" id="ARBA00023163"/>
    </source>
</evidence>
<evidence type="ECO:0000256" key="2">
    <source>
        <dbReference type="ARBA" id="ARBA00023125"/>
    </source>
</evidence>
<proteinExistence type="predicted"/>
<evidence type="ECO:0000256" key="1">
    <source>
        <dbReference type="ARBA" id="ARBA00023015"/>
    </source>
</evidence>
<comment type="caution">
    <text evidence="5">The sequence shown here is derived from an EMBL/GenBank/DDBJ whole genome shotgun (WGS) entry which is preliminary data.</text>
</comment>
<dbReference type="InterPro" id="IPR001387">
    <property type="entry name" value="Cro/C1-type_HTH"/>
</dbReference>
<evidence type="ECO:0000259" key="4">
    <source>
        <dbReference type="PROSITE" id="PS50943"/>
    </source>
</evidence>
<keyword evidence="1" id="KW-0805">Transcription regulation</keyword>
<dbReference type="Pfam" id="PF01381">
    <property type="entry name" value="HTH_3"/>
    <property type="match status" value="1"/>
</dbReference>
<dbReference type="PANTHER" id="PTHR40661">
    <property type="match status" value="1"/>
</dbReference>
<accession>A0A102LEK6</accession>
<dbReference type="GO" id="GO:0003677">
    <property type="term" value="F:DNA binding"/>
    <property type="evidence" value="ECO:0007669"/>
    <property type="project" value="UniProtKB-KW"/>
</dbReference>
<organism evidence="5 6">
    <name type="scientific">Burkholderia ubonensis</name>
    <dbReference type="NCBI Taxonomy" id="101571"/>
    <lineage>
        <taxon>Bacteria</taxon>
        <taxon>Pseudomonadati</taxon>
        <taxon>Pseudomonadota</taxon>
        <taxon>Betaproteobacteria</taxon>
        <taxon>Burkholderiales</taxon>
        <taxon>Burkholderiaceae</taxon>
        <taxon>Burkholderia</taxon>
        <taxon>Burkholderia cepacia complex</taxon>
    </lineage>
</organism>
<dbReference type="Proteomes" id="UP000065521">
    <property type="component" value="Unassembled WGS sequence"/>
</dbReference>
<dbReference type="Pfam" id="PF00717">
    <property type="entry name" value="Peptidase_S24"/>
    <property type="match status" value="1"/>
</dbReference>
<dbReference type="InterPro" id="IPR015927">
    <property type="entry name" value="Peptidase_S24_S26A/B/C"/>
</dbReference>
<dbReference type="CDD" id="cd00093">
    <property type="entry name" value="HTH_XRE"/>
    <property type="match status" value="1"/>
</dbReference>
<reference evidence="5 6" key="1">
    <citation type="submission" date="2015-11" db="EMBL/GenBank/DDBJ databases">
        <title>Expanding the genomic diversity of Burkholderia species for the development of highly accurate diagnostics.</title>
        <authorList>
            <person name="Sahl J."/>
            <person name="Keim P."/>
            <person name="Wagner D."/>
        </authorList>
    </citation>
    <scope>NUCLEOTIDE SEQUENCE [LARGE SCALE GENOMIC DNA]</scope>
    <source>
        <strain evidence="5 6">RF32-BP4</strain>
    </source>
</reference>
<gene>
    <name evidence="5" type="ORF">WI38_10165</name>
</gene>
<dbReference type="EMBL" id="LOTN01000021">
    <property type="protein sequence ID" value="KUZ92498.1"/>
    <property type="molecule type" value="Genomic_DNA"/>
</dbReference>
<dbReference type="AlphaFoldDB" id="A0A102LEK6"/>
<evidence type="ECO:0000313" key="6">
    <source>
        <dbReference type="Proteomes" id="UP000065521"/>
    </source>
</evidence>
<dbReference type="SMART" id="SM00530">
    <property type="entry name" value="HTH_XRE"/>
    <property type="match status" value="1"/>
</dbReference>
<keyword evidence="3" id="KW-0804">Transcription</keyword>
<dbReference type="Gene3D" id="2.10.109.10">
    <property type="entry name" value="Umud Fragment, subunit A"/>
    <property type="match status" value="1"/>
</dbReference>
<evidence type="ECO:0000313" key="5">
    <source>
        <dbReference type="EMBL" id="KUZ92498.1"/>
    </source>
</evidence>
<protein>
    <submittedName>
        <fullName evidence="5">Phage repressor</fullName>
    </submittedName>
</protein>
<sequence length="201" mass="21647">METSQRLVLMVARIRALMQRQGLSDADLARKTGVSPATLSRVLSMATEDPRISTVMAIADALGSTVGYLLQSERVYPIPILGWDEMLGYARGVYDVARNTRWLTVDTPRRPGTFAARTQPSMAPRFREGSIVIVEPGVAFRDAQVVVAAIDGGEPTLRRVAKDGEAVWLKGLAPSPADTINAFGASVVVLGVVTESRLVNP</sequence>
<dbReference type="InterPro" id="IPR036286">
    <property type="entry name" value="LexA/Signal_pep-like_sf"/>
</dbReference>
<dbReference type="PROSITE" id="PS50943">
    <property type="entry name" value="HTH_CROC1"/>
    <property type="match status" value="1"/>
</dbReference>
<dbReference type="RefSeq" id="WP_059632438.1">
    <property type="nucleotide sequence ID" value="NZ_LOTK01000026.1"/>
</dbReference>
<dbReference type="PANTHER" id="PTHR40661:SF3">
    <property type="entry name" value="FELS-1 PROPHAGE TRANSCRIPTIONAL REGULATOR"/>
    <property type="match status" value="1"/>
</dbReference>
<dbReference type="CDD" id="cd06462">
    <property type="entry name" value="Peptidase_S24_S26"/>
    <property type="match status" value="1"/>
</dbReference>
<name>A0A102LEK6_9BURK</name>
<keyword evidence="2" id="KW-0238">DNA-binding</keyword>
<dbReference type="Gene3D" id="1.10.260.40">
    <property type="entry name" value="lambda repressor-like DNA-binding domains"/>
    <property type="match status" value="1"/>
</dbReference>
<dbReference type="InterPro" id="IPR010982">
    <property type="entry name" value="Lambda_DNA-bd_dom_sf"/>
</dbReference>
<feature type="domain" description="HTH cro/C1-type" evidence="4">
    <location>
        <begin position="14"/>
        <end position="69"/>
    </location>
</feature>